<evidence type="ECO:0000256" key="2">
    <source>
        <dbReference type="SAM" id="MobiDB-lite"/>
    </source>
</evidence>
<protein>
    <submittedName>
        <fullName evidence="3">Uncharacterized protein</fullName>
    </submittedName>
</protein>
<dbReference type="EMBL" id="KV878125">
    <property type="protein sequence ID" value="OJI97311.1"/>
    <property type="molecule type" value="Genomic_DNA"/>
</dbReference>
<dbReference type="Gene3D" id="3.50.30.50">
    <property type="entry name" value="Putative cyclase"/>
    <property type="match status" value="1"/>
</dbReference>
<evidence type="ECO:0000256" key="1">
    <source>
        <dbReference type="ARBA" id="ARBA00007865"/>
    </source>
</evidence>
<gene>
    <name evidence="3" type="ORF">ASPVEDRAFT_49341</name>
</gene>
<dbReference type="GO" id="GO:0019441">
    <property type="term" value="P:L-tryptophan catabolic process to kynurenine"/>
    <property type="evidence" value="ECO:0007669"/>
    <property type="project" value="InterPro"/>
</dbReference>
<dbReference type="VEuPathDB" id="FungiDB:ASPVEDRAFT_49341"/>
<keyword evidence="4" id="KW-1185">Reference proteome</keyword>
<dbReference type="OrthoDB" id="5396at2759"/>
<dbReference type="InterPro" id="IPR029069">
    <property type="entry name" value="HotDog_dom_sf"/>
</dbReference>
<evidence type="ECO:0000313" key="3">
    <source>
        <dbReference type="EMBL" id="OJI97311.1"/>
    </source>
</evidence>
<feature type="compositionally biased region" description="Low complexity" evidence="2">
    <location>
        <begin position="569"/>
        <end position="582"/>
    </location>
</feature>
<dbReference type="Pfam" id="PF04199">
    <property type="entry name" value="Cyclase"/>
    <property type="match status" value="1"/>
</dbReference>
<feature type="region of interest" description="Disordered" evidence="2">
    <location>
        <begin position="554"/>
        <end position="592"/>
    </location>
</feature>
<dbReference type="CDD" id="cd00586">
    <property type="entry name" value="4HBT"/>
    <property type="match status" value="1"/>
</dbReference>
<reference evidence="4" key="1">
    <citation type="journal article" date="2017" name="Genome Biol.">
        <title>Comparative genomics reveals high biological diversity and specific adaptations in the industrially and medically important fungal genus Aspergillus.</title>
        <authorList>
            <person name="de Vries R.P."/>
            <person name="Riley R."/>
            <person name="Wiebenga A."/>
            <person name="Aguilar-Osorio G."/>
            <person name="Amillis S."/>
            <person name="Uchima C.A."/>
            <person name="Anderluh G."/>
            <person name="Asadollahi M."/>
            <person name="Askin M."/>
            <person name="Barry K."/>
            <person name="Battaglia E."/>
            <person name="Bayram O."/>
            <person name="Benocci T."/>
            <person name="Braus-Stromeyer S.A."/>
            <person name="Caldana C."/>
            <person name="Canovas D."/>
            <person name="Cerqueira G.C."/>
            <person name="Chen F."/>
            <person name="Chen W."/>
            <person name="Choi C."/>
            <person name="Clum A."/>
            <person name="Dos Santos R.A."/>
            <person name="Damasio A.R."/>
            <person name="Diallinas G."/>
            <person name="Emri T."/>
            <person name="Fekete E."/>
            <person name="Flipphi M."/>
            <person name="Freyberg S."/>
            <person name="Gallo A."/>
            <person name="Gournas C."/>
            <person name="Habgood R."/>
            <person name="Hainaut M."/>
            <person name="Harispe M.L."/>
            <person name="Henrissat B."/>
            <person name="Hilden K.S."/>
            <person name="Hope R."/>
            <person name="Hossain A."/>
            <person name="Karabika E."/>
            <person name="Karaffa L."/>
            <person name="Karanyi Z."/>
            <person name="Krasevec N."/>
            <person name="Kuo A."/>
            <person name="Kusch H."/>
            <person name="LaButti K."/>
            <person name="Lagendijk E.L."/>
            <person name="Lapidus A."/>
            <person name="Levasseur A."/>
            <person name="Lindquist E."/>
            <person name="Lipzen A."/>
            <person name="Logrieco A.F."/>
            <person name="MacCabe A."/>
            <person name="Maekelae M.R."/>
            <person name="Malavazi I."/>
            <person name="Melin P."/>
            <person name="Meyer V."/>
            <person name="Mielnichuk N."/>
            <person name="Miskei M."/>
            <person name="Molnar A.P."/>
            <person name="Mule G."/>
            <person name="Ngan C.Y."/>
            <person name="Orejas M."/>
            <person name="Orosz E."/>
            <person name="Ouedraogo J.P."/>
            <person name="Overkamp K.M."/>
            <person name="Park H.-S."/>
            <person name="Perrone G."/>
            <person name="Piumi F."/>
            <person name="Punt P.J."/>
            <person name="Ram A.F."/>
            <person name="Ramon A."/>
            <person name="Rauscher S."/>
            <person name="Record E."/>
            <person name="Riano-Pachon D.M."/>
            <person name="Robert V."/>
            <person name="Roehrig J."/>
            <person name="Ruller R."/>
            <person name="Salamov A."/>
            <person name="Salih N.S."/>
            <person name="Samson R.A."/>
            <person name="Sandor E."/>
            <person name="Sanguinetti M."/>
            <person name="Schuetze T."/>
            <person name="Sepcic K."/>
            <person name="Shelest E."/>
            <person name="Sherlock G."/>
            <person name="Sophianopoulou V."/>
            <person name="Squina F.M."/>
            <person name="Sun H."/>
            <person name="Susca A."/>
            <person name="Todd R.B."/>
            <person name="Tsang A."/>
            <person name="Unkles S.E."/>
            <person name="van de Wiele N."/>
            <person name="van Rossen-Uffink D."/>
            <person name="Oliveira J.V."/>
            <person name="Vesth T.C."/>
            <person name="Visser J."/>
            <person name="Yu J.-H."/>
            <person name="Zhou M."/>
            <person name="Andersen M.R."/>
            <person name="Archer D.B."/>
            <person name="Baker S.E."/>
            <person name="Benoit I."/>
            <person name="Brakhage A.A."/>
            <person name="Braus G.H."/>
            <person name="Fischer R."/>
            <person name="Frisvad J.C."/>
            <person name="Goldman G.H."/>
            <person name="Houbraken J."/>
            <person name="Oakley B."/>
            <person name="Pocsi I."/>
            <person name="Scazzocchio C."/>
            <person name="Seiboth B."/>
            <person name="vanKuyk P.A."/>
            <person name="Wortman J."/>
            <person name="Dyer P.S."/>
            <person name="Grigoriev I.V."/>
        </authorList>
    </citation>
    <scope>NUCLEOTIDE SEQUENCE [LARGE SCALE GENOMIC DNA]</scope>
    <source>
        <strain evidence="4">CBS 583.65</strain>
    </source>
</reference>
<dbReference type="SUPFAM" id="SSF54637">
    <property type="entry name" value="Thioesterase/thiol ester dehydrase-isomerase"/>
    <property type="match status" value="1"/>
</dbReference>
<dbReference type="GO" id="GO:0004061">
    <property type="term" value="F:arylformamidase activity"/>
    <property type="evidence" value="ECO:0007669"/>
    <property type="project" value="InterPro"/>
</dbReference>
<dbReference type="InterPro" id="IPR007325">
    <property type="entry name" value="KFase/CYL"/>
</dbReference>
<dbReference type="GeneID" id="63729659"/>
<dbReference type="RefSeq" id="XP_040663074.1">
    <property type="nucleotide sequence ID" value="XM_040814148.1"/>
</dbReference>
<dbReference type="Proteomes" id="UP000184073">
    <property type="component" value="Unassembled WGS sequence"/>
</dbReference>
<feature type="region of interest" description="Disordered" evidence="2">
    <location>
        <begin position="102"/>
        <end position="122"/>
    </location>
</feature>
<comment type="similarity">
    <text evidence="1">Belongs to the Cyclase 1 superfamily.</text>
</comment>
<name>A0A1L9P716_ASPVE</name>
<proteinExistence type="inferred from homology"/>
<dbReference type="InterPro" id="IPR037175">
    <property type="entry name" value="KFase_sf"/>
</dbReference>
<dbReference type="PANTHER" id="PTHR34861:SF9">
    <property type="entry name" value="CYCLASE"/>
    <property type="match status" value="1"/>
</dbReference>
<dbReference type="Pfam" id="PF13279">
    <property type="entry name" value="4HBT_2"/>
    <property type="match status" value="1"/>
</dbReference>
<evidence type="ECO:0000313" key="4">
    <source>
        <dbReference type="Proteomes" id="UP000184073"/>
    </source>
</evidence>
<accession>A0A1L9P716</accession>
<dbReference type="AlphaFoldDB" id="A0A1L9P716"/>
<dbReference type="PANTHER" id="PTHR34861">
    <property type="match status" value="1"/>
</dbReference>
<sequence length="667" mass="74438">MATFDLPEKFDDLPNKLQYWPAPPGSPEEGLGMLRILTPDIVANAARTQIQTGERVCLQWGIENLNPPEYPGFGRKPFEHKVKWVAEGVAFDDEYHFNPQQSSQWDGFRHHNGPAPTAEDPNRRLFYGGTTAEEIQDPANPRIGIGYWATKGIAGRGVLIDFVSWAEKKGIPINALSQQEISLDTVLEIARDCKIEFQRGDIFFLRVGLPQTWAAMDNSQRKVYSQQAMPKHAGIEQSERVLRFFWDNHFAAVASDAVSFEVFPPRNPEFDLHHHMLAGWGVPIGEMFDLDGLADMCRAHGRWTFFISSSPLNCARGMVELDIMAALSIENARALLTALVSWRTLALLLAILNLKNLPFAWHARIARHLLTNVRWRPDYPFFPKGKPLTTSSGKPTHPVFVPYSITTSTPLLETDYNLHKSNSTYFTDLDVSRTALVTRIYSPGVGLLSKELDSEFAAAAQKEGKPIPPRKSIYIALGSVFCSFKREIKPYTKFEVESRVLGWDQKWMYVLSFFLKPAGKRGGKRTLYATAVSKYVVKKGRLTIAPERALRKSGFLPERPEGAAPPPTTTAAPTSSESADASGTGTPSGITAAASGVDGSFVREVLKLQDSQIPEVGKLEAEKEANASSWDGDEWSWERIEEERARGMAVLDGFCDLDTKLFGEWEE</sequence>
<organism evidence="3 4">
    <name type="scientific">Aspergillus versicolor CBS 583.65</name>
    <dbReference type="NCBI Taxonomy" id="1036611"/>
    <lineage>
        <taxon>Eukaryota</taxon>
        <taxon>Fungi</taxon>
        <taxon>Dikarya</taxon>
        <taxon>Ascomycota</taxon>
        <taxon>Pezizomycotina</taxon>
        <taxon>Eurotiomycetes</taxon>
        <taxon>Eurotiomycetidae</taxon>
        <taxon>Eurotiales</taxon>
        <taxon>Aspergillaceae</taxon>
        <taxon>Aspergillus</taxon>
        <taxon>Aspergillus subgen. Nidulantes</taxon>
    </lineage>
</organism>